<evidence type="ECO:0000313" key="20">
    <source>
        <dbReference type="EMBL" id="OTG19673.1"/>
    </source>
</evidence>
<keyword evidence="21" id="KW-1185">Reference proteome</keyword>
<evidence type="ECO:0000256" key="11">
    <source>
        <dbReference type="ARBA" id="ARBA00022989"/>
    </source>
</evidence>
<evidence type="ECO:0000256" key="8">
    <source>
        <dbReference type="ARBA" id="ARBA00022741"/>
    </source>
</evidence>
<evidence type="ECO:0000256" key="13">
    <source>
        <dbReference type="ARBA" id="ARBA00023170"/>
    </source>
</evidence>
<dbReference type="AlphaFoldDB" id="A0A251U9F3"/>
<dbReference type="InterPro" id="IPR000719">
    <property type="entry name" value="Prot_kinase_dom"/>
</dbReference>
<dbReference type="EMBL" id="MNCJ02000323">
    <property type="protein sequence ID" value="KAF5796845.1"/>
    <property type="molecule type" value="Genomic_DNA"/>
</dbReference>
<dbReference type="Gene3D" id="3.30.200.20">
    <property type="entry name" value="Phosphorylase Kinase, domain 1"/>
    <property type="match status" value="1"/>
</dbReference>
<comment type="similarity">
    <text evidence="2">In the N-terminal section; belongs to the leguminous lectin family.</text>
</comment>
<evidence type="ECO:0000259" key="18">
    <source>
        <dbReference type="PROSITE" id="PS50011"/>
    </source>
</evidence>
<evidence type="ECO:0000256" key="14">
    <source>
        <dbReference type="ARBA" id="ARBA00023180"/>
    </source>
</evidence>
<evidence type="ECO:0000256" key="16">
    <source>
        <dbReference type="RuleBase" id="RU000304"/>
    </source>
</evidence>
<dbReference type="Proteomes" id="UP000215914">
    <property type="component" value="Chromosome 8"/>
</dbReference>
<evidence type="ECO:0000256" key="10">
    <source>
        <dbReference type="ARBA" id="ARBA00022840"/>
    </source>
</evidence>
<dbReference type="SMART" id="SM00220">
    <property type="entry name" value="S_TKc"/>
    <property type="match status" value="1"/>
</dbReference>
<dbReference type="PROSITE" id="PS50011">
    <property type="entry name" value="PROTEIN_KINASE_DOM"/>
    <property type="match status" value="1"/>
</dbReference>
<dbReference type="PROSITE" id="PS00108">
    <property type="entry name" value="PROTEIN_KINASE_ST"/>
    <property type="match status" value="1"/>
</dbReference>
<dbReference type="GO" id="GO:0005524">
    <property type="term" value="F:ATP binding"/>
    <property type="evidence" value="ECO:0007669"/>
    <property type="project" value="UniProtKB-UniRule"/>
</dbReference>
<dbReference type="STRING" id="4232.A0A251U9F3"/>
<evidence type="ECO:0000313" key="19">
    <source>
        <dbReference type="EMBL" id="KAF5796845.1"/>
    </source>
</evidence>
<dbReference type="Pfam" id="PF00069">
    <property type="entry name" value="Pkinase"/>
    <property type="match status" value="1"/>
</dbReference>
<evidence type="ECO:0000313" key="21">
    <source>
        <dbReference type="Proteomes" id="UP000215914"/>
    </source>
</evidence>
<reference evidence="19" key="3">
    <citation type="submission" date="2020-06" db="EMBL/GenBank/DDBJ databases">
        <title>Helianthus annuus Genome sequencing and assembly Release 2.</title>
        <authorList>
            <person name="Gouzy J."/>
            <person name="Langlade N."/>
            <person name="Munos S."/>
        </authorList>
    </citation>
    <scope>NUCLEOTIDE SEQUENCE</scope>
    <source>
        <tissue evidence="19">Leaves</tissue>
    </source>
</reference>
<gene>
    <name evidence="20" type="ORF">HannXRQ_Chr08g0236721</name>
    <name evidence="19" type="ORF">HanXRQr2_Chr08g0356651</name>
</gene>
<keyword evidence="10 15" id="KW-0067">ATP-binding</keyword>
<dbReference type="GO" id="GO:0004674">
    <property type="term" value="F:protein serine/threonine kinase activity"/>
    <property type="evidence" value="ECO:0007669"/>
    <property type="project" value="UniProtKB-KW"/>
</dbReference>
<dbReference type="Gramene" id="mRNA:HanXRQr2_Chr08g0356651">
    <property type="protein sequence ID" value="CDS:HanXRQr2_Chr08g0356651.1"/>
    <property type="gene ID" value="HanXRQr2_Chr08g0356651"/>
</dbReference>
<organism evidence="20 21">
    <name type="scientific">Helianthus annuus</name>
    <name type="common">Common sunflower</name>
    <dbReference type="NCBI Taxonomy" id="4232"/>
    <lineage>
        <taxon>Eukaryota</taxon>
        <taxon>Viridiplantae</taxon>
        <taxon>Streptophyta</taxon>
        <taxon>Embryophyta</taxon>
        <taxon>Tracheophyta</taxon>
        <taxon>Spermatophyta</taxon>
        <taxon>Magnoliopsida</taxon>
        <taxon>eudicotyledons</taxon>
        <taxon>Gunneridae</taxon>
        <taxon>Pentapetalae</taxon>
        <taxon>asterids</taxon>
        <taxon>campanulids</taxon>
        <taxon>Asterales</taxon>
        <taxon>Asteraceae</taxon>
        <taxon>Asteroideae</taxon>
        <taxon>Heliantheae alliance</taxon>
        <taxon>Heliantheae</taxon>
        <taxon>Helianthus</taxon>
    </lineage>
</organism>
<keyword evidence="12 17" id="KW-0472">Membrane</keyword>
<dbReference type="FunCoup" id="A0A251U9F3">
    <property type="interactions" value="38"/>
</dbReference>
<sequence length="372" mass="41722">MPSSQIVAILAAIASFFVITLIFSLIYIICRITRKNRRVAESRPRTRAVRGRNRDTSTSVISVSESQLFDPSLNKIEMVDLVKATRNFSPDLIVGDGSFGYVYKARLATGVTVAAKKLGPDAFQGYREFKAEMETLGNIQQHDNIVKFFGYCATGSDRILIYEFIEKGSLDQWLYDTSSIGAAASARLPLSWRTRVNIMKGVAKGLEFMHNLDKPIIHRDIKASNVLLDADFEAHIADFGLARTIQESHSHVSTQVAGTMGYMPPEYIHGATTATVAGDVYSFGILMFEVATARRPNLRIKGEDGRDVRLVEWVMNMVSQNQQMKLLDARILKDELNKEEVHEYLSIATFCISEIPKLRPTMKEVVNLFDQI</sequence>
<dbReference type="PROSITE" id="PS00107">
    <property type="entry name" value="PROTEIN_KINASE_ATP"/>
    <property type="match status" value="1"/>
</dbReference>
<keyword evidence="9 20" id="KW-0418">Kinase</keyword>
<dbReference type="Gene3D" id="1.10.510.10">
    <property type="entry name" value="Transferase(Phosphotransferase) domain 1"/>
    <property type="match status" value="1"/>
</dbReference>
<dbReference type="GO" id="GO:0005886">
    <property type="term" value="C:plasma membrane"/>
    <property type="evidence" value="ECO:0000318"/>
    <property type="project" value="GO_Central"/>
</dbReference>
<keyword evidence="13" id="KW-0675">Receptor</keyword>
<dbReference type="InParanoid" id="A0A251U9F3"/>
<comment type="similarity">
    <text evidence="3">In the C-terminal section; belongs to the protein kinase superfamily. Ser/Thr protein kinase family.</text>
</comment>
<evidence type="ECO:0000256" key="12">
    <source>
        <dbReference type="ARBA" id="ARBA00023136"/>
    </source>
</evidence>
<evidence type="ECO:0000256" key="6">
    <source>
        <dbReference type="ARBA" id="ARBA00022692"/>
    </source>
</evidence>
<keyword evidence="5 19" id="KW-0808">Transferase</keyword>
<dbReference type="OMA" id="IWDGVGA"/>
<dbReference type="InterPro" id="IPR011009">
    <property type="entry name" value="Kinase-like_dom_sf"/>
</dbReference>
<keyword evidence="7" id="KW-0732">Signal</keyword>
<proteinExistence type="inferred from homology"/>
<evidence type="ECO:0000256" key="1">
    <source>
        <dbReference type="ARBA" id="ARBA00004251"/>
    </source>
</evidence>
<keyword evidence="8 15" id="KW-0547">Nucleotide-binding</keyword>
<evidence type="ECO:0000256" key="15">
    <source>
        <dbReference type="PROSITE-ProRule" id="PRU10141"/>
    </source>
</evidence>
<reference evidence="20" key="2">
    <citation type="submission" date="2017-02" db="EMBL/GenBank/DDBJ databases">
        <title>Sunflower complete genome.</title>
        <authorList>
            <person name="Langlade N."/>
            <person name="Munos S."/>
        </authorList>
    </citation>
    <scope>NUCLEOTIDE SEQUENCE [LARGE SCALE GENOMIC DNA]</scope>
    <source>
        <tissue evidence="20">Leaves</tissue>
    </source>
</reference>
<evidence type="ECO:0000256" key="7">
    <source>
        <dbReference type="ARBA" id="ARBA00022729"/>
    </source>
</evidence>
<dbReference type="OrthoDB" id="4062651at2759"/>
<dbReference type="EMBL" id="CM007897">
    <property type="protein sequence ID" value="OTG19673.1"/>
    <property type="molecule type" value="Genomic_DNA"/>
</dbReference>
<evidence type="ECO:0000256" key="9">
    <source>
        <dbReference type="ARBA" id="ARBA00022777"/>
    </source>
</evidence>
<keyword evidence="11 17" id="KW-1133">Transmembrane helix</keyword>
<evidence type="ECO:0000256" key="4">
    <source>
        <dbReference type="ARBA" id="ARBA00022475"/>
    </source>
</evidence>
<comment type="subcellular location">
    <subcellularLocation>
        <location evidence="1">Cell membrane</location>
        <topology evidence="1">Single-pass type I membrane protein</topology>
    </subcellularLocation>
</comment>
<evidence type="ECO:0000256" key="17">
    <source>
        <dbReference type="SAM" id="Phobius"/>
    </source>
</evidence>
<evidence type="ECO:0000256" key="5">
    <source>
        <dbReference type="ARBA" id="ARBA00022679"/>
    </source>
</evidence>
<keyword evidence="4" id="KW-1003">Cell membrane</keyword>
<keyword evidence="6 17" id="KW-0812">Transmembrane</keyword>
<keyword evidence="16" id="KW-0723">Serine/threonine-protein kinase</keyword>
<dbReference type="InterPro" id="IPR052059">
    <property type="entry name" value="CR_Ser/Thr_kinase"/>
</dbReference>
<dbReference type="CDD" id="cd14066">
    <property type="entry name" value="STKc_IRAK"/>
    <property type="match status" value="1"/>
</dbReference>
<dbReference type="InterPro" id="IPR008271">
    <property type="entry name" value="Ser/Thr_kinase_AS"/>
</dbReference>
<keyword evidence="14" id="KW-0325">Glycoprotein</keyword>
<evidence type="ECO:0000256" key="2">
    <source>
        <dbReference type="ARBA" id="ARBA00008536"/>
    </source>
</evidence>
<feature type="binding site" evidence="15">
    <location>
        <position position="117"/>
    </location>
    <ligand>
        <name>ATP</name>
        <dbReference type="ChEBI" id="CHEBI:30616"/>
    </ligand>
</feature>
<dbReference type="FunFam" id="3.30.200.20:FF:000745">
    <property type="entry name" value="Phytosulfokine receptor 2"/>
    <property type="match status" value="1"/>
</dbReference>
<dbReference type="SUPFAM" id="SSF56112">
    <property type="entry name" value="Protein kinase-like (PK-like)"/>
    <property type="match status" value="1"/>
</dbReference>
<comment type="similarity">
    <text evidence="16">Belongs to the protein kinase superfamily.</text>
</comment>
<dbReference type="PANTHER" id="PTHR47973">
    <property type="entry name" value="CYSTEINE-RICH RECEPTOR-LIKE PROTEIN KINASE 3"/>
    <property type="match status" value="1"/>
</dbReference>
<dbReference type="InterPro" id="IPR017441">
    <property type="entry name" value="Protein_kinase_ATP_BS"/>
</dbReference>
<accession>A0A251U9F3</accession>
<dbReference type="GO" id="GO:0007165">
    <property type="term" value="P:signal transduction"/>
    <property type="evidence" value="ECO:0000318"/>
    <property type="project" value="GO_Central"/>
</dbReference>
<evidence type="ECO:0000256" key="3">
    <source>
        <dbReference type="ARBA" id="ARBA00010217"/>
    </source>
</evidence>
<dbReference type="GO" id="GO:0004672">
    <property type="term" value="F:protein kinase activity"/>
    <property type="evidence" value="ECO:0000318"/>
    <property type="project" value="GO_Central"/>
</dbReference>
<name>A0A251U9F3_HELAN</name>
<reference evidence="19 21" key="1">
    <citation type="journal article" date="2017" name="Nature">
        <title>The sunflower genome provides insights into oil metabolism, flowering and Asterid evolution.</title>
        <authorList>
            <person name="Badouin H."/>
            <person name="Gouzy J."/>
            <person name="Grassa C.J."/>
            <person name="Murat F."/>
            <person name="Staton S.E."/>
            <person name="Cottret L."/>
            <person name="Lelandais-Briere C."/>
            <person name="Owens G.L."/>
            <person name="Carrere S."/>
            <person name="Mayjonade B."/>
            <person name="Legrand L."/>
            <person name="Gill N."/>
            <person name="Kane N.C."/>
            <person name="Bowers J.E."/>
            <person name="Hubner S."/>
            <person name="Bellec A."/>
            <person name="Berard A."/>
            <person name="Berges H."/>
            <person name="Blanchet N."/>
            <person name="Boniface M.C."/>
            <person name="Brunel D."/>
            <person name="Catrice O."/>
            <person name="Chaidir N."/>
            <person name="Claudel C."/>
            <person name="Donnadieu C."/>
            <person name="Faraut T."/>
            <person name="Fievet G."/>
            <person name="Helmstetter N."/>
            <person name="King M."/>
            <person name="Knapp S.J."/>
            <person name="Lai Z."/>
            <person name="Le Paslier M.C."/>
            <person name="Lippi Y."/>
            <person name="Lorenzon L."/>
            <person name="Mandel J.R."/>
            <person name="Marage G."/>
            <person name="Marchand G."/>
            <person name="Marquand E."/>
            <person name="Bret-Mestries E."/>
            <person name="Morien E."/>
            <person name="Nambeesan S."/>
            <person name="Nguyen T."/>
            <person name="Pegot-Espagnet P."/>
            <person name="Pouilly N."/>
            <person name="Raftis F."/>
            <person name="Sallet E."/>
            <person name="Schiex T."/>
            <person name="Thomas J."/>
            <person name="Vandecasteele C."/>
            <person name="Vares D."/>
            <person name="Vear F."/>
            <person name="Vautrin S."/>
            <person name="Crespi M."/>
            <person name="Mangin B."/>
            <person name="Burke J.M."/>
            <person name="Salse J."/>
            <person name="Munos S."/>
            <person name="Vincourt P."/>
            <person name="Rieseberg L.H."/>
            <person name="Langlade N.B."/>
        </authorList>
    </citation>
    <scope>NUCLEOTIDE SEQUENCE [LARGE SCALE GENOMIC DNA]</scope>
    <source>
        <strain evidence="21">cv. SF193</strain>
        <tissue evidence="19">Leaves</tissue>
    </source>
</reference>
<dbReference type="FunFam" id="1.10.510.10:FF:000240">
    <property type="entry name" value="Lectin-domain containing receptor kinase A4.3"/>
    <property type="match status" value="1"/>
</dbReference>
<feature type="domain" description="Protein kinase" evidence="18">
    <location>
        <begin position="88"/>
        <end position="372"/>
    </location>
</feature>
<feature type="transmembrane region" description="Helical" evidence="17">
    <location>
        <begin position="6"/>
        <end position="29"/>
    </location>
</feature>
<protein>
    <submittedName>
        <fullName evidence="20">Putative mitogen-activated protein (MAP) kinase, ERK3/4</fullName>
    </submittedName>
</protein>
<dbReference type="GO" id="GO:0002229">
    <property type="term" value="P:defense response to oomycetes"/>
    <property type="evidence" value="ECO:0007669"/>
    <property type="project" value="UniProtKB-ARBA"/>
</dbReference>